<dbReference type="CDD" id="cd00229">
    <property type="entry name" value="SGNH_hydrolase"/>
    <property type="match status" value="1"/>
</dbReference>
<gene>
    <name evidence="2" type="ORF">J2T23_000423</name>
</gene>
<feature type="domain" description="SGNH hydrolase-type esterase" evidence="1">
    <location>
        <begin position="48"/>
        <end position="214"/>
    </location>
</feature>
<accession>A0AAJ1SPN6</accession>
<proteinExistence type="predicted"/>
<organism evidence="2 3">
    <name type="scientific">Pseudarthrobacter niigatensis</name>
    <dbReference type="NCBI Taxonomy" id="369935"/>
    <lineage>
        <taxon>Bacteria</taxon>
        <taxon>Bacillati</taxon>
        <taxon>Actinomycetota</taxon>
        <taxon>Actinomycetes</taxon>
        <taxon>Micrococcales</taxon>
        <taxon>Micrococcaceae</taxon>
        <taxon>Pseudarthrobacter</taxon>
    </lineage>
</organism>
<dbReference type="SUPFAM" id="SSF52266">
    <property type="entry name" value="SGNH hydrolase"/>
    <property type="match status" value="1"/>
</dbReference>
<evidence type="ECO:0000259" key="1">
    <source>
        <dbReference type="Pfam" id="PF13472"/>
    </source>
</evidence>
<protein>
    <recommendedName>
        <fullName evidence="1">SGNH hydrolase-type esterase domain-containing protein</fullName>
    </recommendedName>
</protein>
<dbReference type="EMBL" id="JAUSTB010000001">
    <property type="protein sequence ID" value="MDQ0144549.1"/>
    <property type="molecule type" value="Genomic_DNA"/>
</dbReference>
<dbReference type="RefSeq" id="WP_141160554.1">
    <property type="nucleotide sequence ID" value="NZ_JAUSTB010000001.1"/>
</dbReference>
<comment type="caution">
    <text evidence="2">The sequence shown here is derived from an EMBL/GenBank/DDBJ whole genome shotgun (WGS) entry which is preliminary data.</text>
</comment>
<dbReference type="Pfam" id="PF13472">
    <property type="entry name" value="Lipase_GDSL_2"/>
    <property type="match status" value="1"/>
</dbReference>
<dbReference type="InterPro" id="IPR008265">
    <property type="entry name" value="Lipase_GDSL_AS"/>
</dbReference>
<dbReference type="AlphaFoldDB" id="A0AAJ1SPN6"/>
<dbReference type="InterPro" id="IPR013830">
    <property type="entry name" value="SGNH_hydro"/>
</dbReference>
<keyword evidence="3" id="KW-1185">Reference proteome</keyword>
<dbReference type="Gene3D" id="3.40.50.1110">
    <property type="entry name" value="SGNH hydrolase"/>
    <property type="match status" value="1"/>
</dbReference>
<evidence type="ECO:0000313" key="3">
    <source>
        <dbReference type="Proteomes" id="UP001239267"/>
    </source>
</evidence>
<dbReference type="GO" id="GO:0006629">
    <property type="term" value="P:lipid metabolic process"/>
    <property type="evidence" value="ECO:0007669"/>
    <property type="project" value="InterPro"/>
</dbReference>
<dbReference type="PROSITE" id="PS01098">
    <property type="entry name" value="LIPASE_GDSL_SER"/>
    <property type="match status" value="1"/>
</dbReference>
<evidence type="ECO:0000313" key="2">
    <source>
        <dbReference type="EMBL" id="MDQ0144549.1"/>
    </source>
</evidence>
<name>A0AAJ1SPN6_9MICC</name>
<dbReference type="InterPro" id="IPR036514">
    <property type="entry name" value="SGNH_hydro_sf"/>
</dbReference>
<dbReference type="Proteomes" id="UP001239267">
    <property type="component" value="Unassembled WGS sequence"/>
</dbReference>
<reference evidence="2 3" key="1">
    <citation type="submission" date="2023-07" db="EMBL/GenBank/DDBJ databases">
        <title>Sorghum-associated microbial communities from plants grown in Nebraska, USA.</title>
        <authorList>
            <person name="Schachtman D."/>
        </authorList>
    </citation>
    <scope>NUCLEOTIDE SEQUENCE [LARGE SCALE GENOMIC DNA]</scope>
    <source>
        <strain evidence="2 3">DS1001</strain>
    </source>
</reference>
<dbReference type="GO" id="GO:0016298">
    <property type="term" value="F:lipase activity"/>
    <property type="evidence" value="ECO:0007669"/>
    <property type="project" value="InterPro"/>
</dbReference>
<sequence>MQDSMLLHGHPARLLTAGVAAILLAVTSGSAAQTRPTATASPLVRVVVVGDSLSTGHGTSPQEAWPALMRTDPGVAGLEVVNAAEDGSGYVSLGDYNGTFGTQVDDFVTPDTGIVVFFGSENDLGYASSEVGDAALAAMDRAEALAPEARIIVVGPPSYTSNPDPGLVDISDQLRTATARAGAEFVDPISEGWISDDFDDLIGPDGDHPTVLGQHYLLEHIGAYLEQAAPAAQAALEGRQDLHKPAA</sequence>